<dbReference type="GO" id="GO:0016840">
    <property type="term" value="F:carbon-nitrogen lyase activity"/>
    <property type="evidence" value="ECO:0007669"/>
    <property type="project" value="UniProtKB-UniRule"/>
</dbReference>
<gene>
    <name evidence="8" type="primary">queE</name>
    <name evidence="9" type="ORF">GXY80_09715</name>
</gene>
<dbReference type="InterPro" id="IPR058240">
    <property type="entry name" value="rSAM_sf"/>
</dbReference>
<keyword evidence="3 8" id="KW-0479">Metal-binding</keyword>
<dbReference type="SFLD" id="SFLDS00029">
    <property type="entry name" value="Radical_SAM"/>
    <property type="match status" value="1"/>
</dbReference>
<dbReference type="GO" id="GO:0008616">
    <property type="term" value="P:tRNA queuosine(34) biosynthetic process"/>
    <property type="evidence" value="ECO:0007669"/>
    <property type="project" value="UniProtKB-UniRule"/>
</dbReference>
<dbReference type="GO" id="GO:0051539">
    <property type="term" value="F:4 iron, 4 sulfur cluster binding"/>
    <property type="evidence" value="ECO:0007669"/>
    <property type="project" value="UniProtKB-UniRule"/>
</dbReference>
<feature type="binding site" evidence="8">
    <location>
        <position position="33"/>
    </location>
    <ligand>
        <name>[4Fe-4S] cluster</name>
        <dbReference type="ChEBI" id="CHEBI:49883"/>
        <note>4Fe-4S-S-AdoMet</note>
    </ligand>
</feature>
<accession>A0A351U6U0</accession>
<keyword evidence="2 8" id="KW-0949">S-adenosyl-L-methionine</keyword>
<comment type="catalytic activity">
    <reaction evidence="8">
        <text>6-carboxy-5,6,7,8-tetrahydropterin + H(+) = 7-carboxy-7-carbaguanine + NH4(+)</text>
        <dbReference type="Rhea" id="RHEA:27974"/>
        <dbReference type="ChEBI" id="CHEBI:15378"/>
        <dbReference type="ChEBI" id="CHEBI:28938"/>
        <dbReference type="ChEBI" id="CHEBI:61032"/>
        <dbReference type="ChEBI" id="CHEBI:61036"/>
        <dbReference type="EC" id="4.3.99.3"/>
    </reaction>
</comment>
<feature type="binding site" evidence="8">
    <location>
        <position position="42"/>
    </location>
    <ligand>
        <name>Mg(2+)</name>
        <dbReference type="ChEBI" id="CHEBI:18420"/>
    </ligand>
</feature>
<evidence type="ECO:0000256" key="7">
    <source>
        <dbReference type="ARBA" id="ARBA00023239"/>
    </source>
</evidence>
<dbReference type="STRING" id="909663.GCA_000512235_00016"/>
<keyword evidence="1 8" id="KW-0004">4Fe-4S</keyword>
<protein>
    <recommendedName>
        <fullName evidence="8">7-carboxy-7-deazaguanine synthase</fullName>
        <shortName evidence="8">CDG synthase</shortName>
        <ecNumber evidence="8">4.3.99.3</ecNumber>
    </recommendedName>
    <alternativeName>
        <fullName evidence="8">Queuosine biosynthesis protein QueE</fullName>
    </alternativeName>
</protein>
<evidence type="ECO:0000313" key="9">
    <source>
        <dbReference type="EMBL" id="NLW35741.1"/>
    </source>
</evidence>
<dbReference type="EC" id="4.3.99.3" evidence="8"/>
<dbReference type="PANTHER" id="PTHR42836:SF1">
    <property type="entry name" value="7-CARBOXY-7-DEAZAGUANINE SYNTHASE"/>
    <property type="match status" value="1"/>
</dbReference>
<feature type="binding site" evidence="8">
    <location>
        <begin position="14"/>
        <end position="16"/>
    </location>
    <ligand>
        <name>substrate</name>
    </ligand>
</feature>
<feature type="binding site" evidence="8">
    <location>
        <position position="72"/>
    </location>
    <ligand>
        <name>substrate</name>
    </ligand>
</feature>
<organism evidence="9 10">
    <name type="scientific">Syntrophorhabdus aromaticivorans</name>
    <dbReference type="NCBI Taxonomy" id="328301"/>
    <lineage>
        <taxon>Bacteria</taxon>
        <taxon>Pseudomonadati</taxon>
        <taxon>Thermodesulfobacteriota</taxon>
        <taxon>Syntrophorhabdia</taxon>
        <taxon>Syntrophorhabdales</taxon>
        <taxon>Syntrophorhabdaceae</taxon>
        <taxon>Syntrophorhabdus</taxon>
    </lineage>
</organism>
<dbReference type="CDD" id="cd01335">
    <property type="entry name" value="Radical_SAM"/>
    <property type="match status" value="1"/>
</dbReference>
<reference evidence="9" key="1">
    <citation type="journal article" date="2020" name="Biotechnol. Biofuels">
        <title>New insights from the biogas microbiome by comprehensive genome-resolved metagenomics of nearly 1600 species originating from multiple anaerobic digesters.</title>
        <authorList>
            <person name="Campanaro S."/>
            <person name="Treu L."/>
            <person name="Rodriguez-R L.M."/>
            <person name="Kovalovszki A."/>
            <person name="Ziels R.M."/>
            <person name="Maus I."/>
            <person name="Zhu X."/>
            <person name="Kougias P.G."/>
            <person name="Basile A."/>
            <person name="Luo G."/>
            <person name="Schluter A."/>
            <person name="Konstantinidis K.T."/>
            <person name="Angelidaki I."/>
        </authorList>
    </citation>
    <scope>NUCLEOTIDE SEQUENCE</scope>
    <source>
        <strain evidence="9">AS06rmzACSIP_7</strain>
    </source>
</reference>
<dbReference type="InterPro" id="IPR007197">
    <property type="entry name" value="rSAM"/>
</dbReference>
<comment type="caution">
    <text evidence="9">The sequence shown here is derived from an EMBL/GenBank/DDBJ whole genome shotgun (WGS) entry which is preliminary data.</text>
</comment>
<keyword evidence="7 8" id="KW-0456">Lyase</keyword>
<feature type="binding site" evidence="8">
    <location>
        <begin position="39"/>
        <end position="41"/>
    </location>
    <ligand>
        <name>S-adenosyl-L-methionine</name>
        <dbReference type="ChEBI" id="CHEBI:59789"/>
    </ligand>
</feature>
<comment type="subunit">
    <text evidence="8">Homodimer.</text>
</comment>
<dbReference type="Pfam" id="PF04055">
    <property type="entry name" value="Radical_SAM"/>
    <property type="match status" value="1"/>
</dbReference>
<keyword evidence="5 8" id="KW-0408">Iron</keyword>
<evidence type="ECO:0000256" key="2">
    <source>
        <dbReference type="ARBA" id="ARBA00022691"/>
    </source>
</evidence>
<comment type="pathway">
    <text evidence="8">Purine metabolism; 7-cyano-7-deazaguanine biosynthesis.</text>
</comment>
<proteinExistence type="inferred from homology"/>
<evidence type="ECO:0000256" key="3">
    <source>
        <dbReference type="ARBA" id="ARBA00022723"/>
    </source>
</evidence>
<dbReference type="InterPro" id="IPR013785">
    <property type="entry name" value="Aldolase_TIM"/>
</dbReference>
<dbReference type="PANTHER" id="PTHR42836">
    <property type="entry name" value="7-CARBOXY-7-DEAZAGUANINE SYNTHASE"/>
    <property type="match status" value="1"/>
</dbReference>
<dbReference type="Gene3D" id="3.20.20.70">
    <property type="entry name" value="Aldolase class I"/>
    <property type="match status" value="1"/>
</dbReference>
<keyword evidence="8" id="KW-0671">Queuosine biosynthesis</keyword>
<evidence type="ECO:0000256" key="8">
    <source>
        <dbReference type="HAMAP-Rule" id="MF_00917"/>
    </source>
</evidence>
<evidence type="ECO:0000256" key="1">
    <source>
        <dbReference type="ARBA" id="ARBA00022485"/>
    </source>
</evidence>
<feature type="binding site" evidence="8">
    <location>
        <position position="74"/>
    </location>
    <ligand>
        <name>S-adenosyl-L-methionine</name>
        <dbReference type="ChEBI" id="CHEBI:59789"/>
    </ligand>
</feature>
<dbReference type="SUPFAM" id="SSF102114">
    <property type="entry name" value="Radical SAM enzymes"/>
    <property type="match status" value="1"/>
</dbReference>
<keyword evidence="4 8" id="KW-0460">Magnesium</keyword>
<evidence type="ECO:0000313" key="10">
    <source>
        <dbReference type="Proteomes" id="UP000777265"/>
    </source>
</evidence>
<evidence type="ECO:0000256" key="6">
    <source>
        <dbReference type="ARBA" id="ARBA00023014"/>
    </source>
</evidence>
<name>A0A351U6U0_9BACT</name>
<feature type="binding site" evidence="8">
    <location>
        <position position="29"/>
    </location>
    <ligand>
        <name>substrate</name>
    </ligand>
</feature>
<dbReference type="GO" id="GO:0000287">
    <property type="term" value="F:magnesium ion binding"/>
    <property type="evidence" value="ECO:0007669"/>
    <property type="project" value="UniProtKB-UniRule"/>
</dbReference>
<comment type="function">
    <text evidence="8">Catalyzes the complex heterocyclic radical-mediated conversion of 6-carboxy-5,6,7,8-tetrahydropterin (CPH4) to 7-carboxy-7-deazaguanine (CDG), a step common to the biosynthetic pathways of all 7-deazapurine-containing compounds.</text>
</comment>
<dbReference type="AlphaFoldDB" id="A0A351U6U0"/>
<dbReference type="HAMAP" id="MF_00917">
    <property type="entry name" value="QueE"/>
    <property type="match status" value="1"/>
</dbReference>
<reference evidence="9" key="2">
    <citation type="submission" date="2020-01" db="EMBL/GenBank/DDBJ databases">
        <authorList>
            <person name="Campanaro S."/>
        </authorList>
    </citation>
    <scope>NUCLEOTIDE SEQUENCE</scope>
    <source>
        <strain evidence="9">AS06rmzACSIP_7</strain>
    </source>
</reference>
<dbReference type="PROSITE" id="PS51918">
    <property type="entry name" value="RADICAL_SAM"/>
    <property type="match status" value="1"/>
</dbReference>
<evidence type="ECO:0000256" key="5">
    <source>
        <dbReference type="ARBA" id="ARBA00023004"/>
    </source>
</evidence>
<dbReference type="EMBL" id="JAAYEE010000167">
    <property type="protein sequence ID" value="NLW35741.1"/>
    <property type="molecule type" value="Genomic_DNA"/>
</dbReference>
<comment type="cofactor">
    <cofactor evidence="8">
        <name>Mg(2+)</name>
        <dbReference type="ChEBI" id="CHEBI:18420"/>
    </cofactor>
</comment>
<dbReference type="Proteomes" id="UP000777265">
    <property type="component" value="Unassembled WGS sequence"/>
</dbReference>
<comment type="cofactor">
    <cofactor evidence="8">
        <name>S-adenosyl-L-methionine</name>
        <dbReference type="ChEBI" id="CHEBI:59789"/>
    </cofactor>
    <text evidence="8">Binds 1 S-adenosyl-L-methionine per subunit.</text>
</comment>
<dbReference type="InterPro" id="IPR024924">
    <property type="entry name" value="7-CO-7-deazaguanine_synth-like"/>
</dbReference>
<keyword evidence="6 8" id="KW-0411">Iron-sulfur</keyword>
<sequence length="215" mass="23868">MSDVLKVNEVFHSIQGESTFAGLPCTFIRLAGCNLRCSYCDTAYAYEEGKEWSIPALIDYAKAYRPLLVEVTGGEPLLQAGTQELVKGLLREGCEALVETNGSLDISVIDKRAVIIMDIKCPDSGMSDKNLFANIGCLKPHDEVKFVVASEGDYLWATSIIREHGLEQTCSILFSPVYGKLEPGRLAKWILRDGIKARLQLQLHKYIWGPEKRGV</sequence>
<comment type="cofactor">
    <cofactor evidence="8">
        <name>[4Fe-4S] cluster</name>
        <dbReference type="ChEBI" id="CHEBI:49883"/>
    </cofactor>
    <text evidence="8">Binds 1 [4Fe-4S] cluster. The cluster is coordinated with 3 cysteines and an exchangeable S-adenosyl-L-methionine.</text>
</comment>
<comment type="similarity">
    <text evidence="8">Belongs to the radical SAM superfamily. 7-carboxy-7-deazaguanine synthase family.</text>
</comment>
<feature type="binding site" evidence="8">
    <location>
        <position position="40"/>
    </location>
    <ligand>
        <name>[4Fe-4S] cluster</name>
        <dbReference type="ChEBI" id="CHEBI:49883"/>
        <note>4Fe-4S-S-AdoMet</note>
    </ligand>
</feature>
<feature type="binding site" evidence="8">
    <location>
        <position position="37"/>
    </location>
    <ligand>
        <name>[4Fe-4S] cluster</name>
        <dbReference type="ChEBI" id="CHEBI:49883"/>
        <note>4Fe-4S-S-AdoMet</note>
    </ligand>
</feature>
<dbReference type="PIRSF" id="PIRSF000370">
    <property type="entry name" value="QueE"/>
    <property type="match status" value="1"/>
</dbReference>
<comment type="caution">
    <text evidence="8">Lacks conserved residue(s) required for the propagation of feature annotation.</text>
</comment>
<evidence type="ECO:0000256" key="4">
    <source>
        <dbReference type="ARBA" id="ARBA00022842"/>
    </source>
</evidence>
<dbReference type="GO" id="GO:1904047">
    <property type="term" value="F:S-adenosyl-L-methionine binding"/>
    <property type="evidence" value="ECO:0007669"/>
    <property type="project" value="UniProtKB-UniRule"/>
</dbReference>